<dbReference type="EMBL" id="LR796832">
    <property type="protein sequence ID" value="CAB4168690.1"/>
    <property type="molecule type" value="Genomic_DNA"/>
</dbReference>
<proteinExistence type="predicted"/>
<accession>A0A6J5P9X9</accession>
<sequence length="285" mass="29307">MASLLPTVKMMFLGNDGNPLVGGKLFTFDSGTNTPRATFADASGTTVNENPVVLDSRGEALIFWNGSYRVRLEDALGNVIWTVDSVSEIILNYRTGSSGSLIIPAGATAQRDAVPQLGYFRFNTDTGKFEGFGTSGWGDISGGGAGGTGGGDDVAFFESDVTLTSSFTIGDSAYKLGVIITLTNPGIFNLANHGFLAGNVVHLKTTGTLPVGLAIDTPYYVSSAGLTATTFQLSATLGGPSINTTGPQSGVHSVGKIKNAMTPGPIIIADGAVITVPTGSTWVIL</sequence>
<name>A0A6J5P9X9_9CAUD</name>
<gene>
    <name evidence="1" type="ORF">UFOVP580_15</name>
</gene>
<organism evidence="1">
    <name type="scientific">uncultured Caudovirales phage</name>
    <dbReference type="NCBI Taxonomy" id="2100421"/>
    <lineage>
        <taxon>Viruses</taxon>
        <taxon>Duplodnaviria</taxon>
        <taxon>Heunggongvirae</taxon>
        <taxon>Uroviricota</taxon>
        <taxon>Caudoviricetes</taxon>
        <taxon>Peduoviridae</taxon>
        <taxon>Maltschvirus</taxon>
        <taxon>Maltschvirus maltsch</taxon>
    </lineage>
</organism>
<evidence type="ECO:0000313" key="1">
    <source>
        <dbReference type="EMBL" id="CAB4168690.1"/>
    </source>
</evidence>
<protein>
    <submittedName>
        <fullName evidence="1">Uncharacterized protein</fullName>
    </submittedName>
</protein>
<reference evidence="1" key="1">
    <citation type="submission" date="2020-04" db="EMBL/GenBank/DDBJ databases">
        <authorList>
            <person name="Chiriac C."/>
            <person name="Salcher M."/>
            <person name="Ghai R."/>
            <person name="Kavagutti S V."/>
        </authorList>
    </citation>
    <scope>NUCLEOTIDE SEQUENCE</scope>
</reference>